<evidence type="ECO:0000313" key="20">
    <source>
        <dbReference type="Proteomes" id="UP000011547"/>
    </source>
</evidence>
<dbReference type="RefSeq" id="WP_015396510.1">
    <property type="nucleotide sequence ID" value="NC_020294.1"/>
</dbReference>
<sequence length="1808" mass="204295">MISKIKIIGANQNNLKNIDLTINTNEFLVITGVSGSGKSSLAIETLYSEGQNKYLETFSTYARQIISSIDKPSINKIEGILPAILINQKNPIRNRHSTVGTITEINDYLKLVFANCAELYCNNCKSIVKKTTPESIFQDIKYKTKKIDKPRIIIAFDFLTSTSIKEDILKYLASKGYLNIYKEELINKNDENSPILLRIIQDRLILSDDNKNRFLEAVTMALTMGNGFANVQLINDNNIDTNVWKYSNLLYCTNCNIKYSELNTGIFSFTSPLGACDSCSGFGNEIIIDMDKVIPDDNKSILSGAIKPWQTEYFKIYQKELEKNAILNSISLTTPWKDLKDSAKELIINGDCHWPGIKGFFQNLETKSYKMHIRILLSKYRKYVTCSKCNGSRFKNNSLLWHINPNNSNPKNNYDDNLKLDNKKINIKDVLGMPLRELLVLLKKIKDNSIINKNYSPLKEIINRVEFLNNIGLDYLTLDRYSKTLSGGELQRINLTIALGSSLINTLFVIDEPSNGLHDSEINKVIESIKKLRDMGNCVLVIEHNHKMILSSDRIIEMGPKSGSDGGQIIFDGTPLQFISANTITSNHIKQINQKRTIKEFDNNKISIIDGMANNLKKINLEIPINKLISVTGVSGSGKSSLVRDIIYNSLVSNKENPEKKLKNVKGINGAEKIENVFFLDNENPIKSYRSIIASYIGIYDRIRNIFAKNSLSIERNYKPNFFSLNSGQGRCPECNGKGFEKIDMLFIPDVYIKCKECDGRYFRDEILDIKVGDKNNKYSIDQILNLNIQEVIKVFSDSEICNSLKSLIELGLDYLRLGNPIATMSNGEIKRLKLAKYLIELKSKKTFAQNSLIIIDEPTSGLHINEIQLLIESLQNLVNQGNTVIAVEHNLEFISASDWIYDLGPKGGKNGGKIIGYGTPEDIKKNKSSYTGKSLNLYFENPIDFITKEQNNINEEFSLKDHNSIKIFNAYENNLNNIDLEIPLNEFVVITGVSGSGKSTLAFNILFHEGQRRYLMTMNSYARSVTNTIKKADVSKIINLPPTASISQHLNNGNNKSTVGTISEVHNFLRLLYTKLGTQYCYKCNNHIFTTNKNQIVARIFKELKGLNAIFMMPIRVQEKSTLLNIIREQNIPYINIKNNLIATNKINFEEISLEKIIYIPVKEEKIIEHNEFKIHSIVEEIVTDSEGFIKIIEKPINPQKIKEQNILKELFFSTKNSCLNCKINFPPIDSKLFSYNSSQGWCEYCNGSGLIKNLKKEKQYKSSDDYITCNHCLGKKLNKTTLSILWENHNIDDLTSMSIDDLISFFNNIKLNSKELQISNNIIKEILNRLTFMQRVGIGYLNLNRPEISLSGGESQRVHLASQIGSESQGICYILDEPTIGLHPYDNKSLIESILKLKNNGNTVIVVEHDTEIIRNASHIIEIGPGAGSRGGKIVAQGNIEELLRNTNSITAKYLTNIKRIPSEKIKLDKNKILEVKNAKLHNLDNINVHFQMGLLNVVTGLSGSGKSTLVQDVLLKNLKSKEQNNESEWVNCKYIKGFKEINKTLLVDQNPIGKNSRSCPGTFVGFWDEIRNIFASTNESKIKGWTSSRFSFNSKEGQCKECNGLGIKTTEISFMVNSEIICESCNGTRFNTETRTIEFLGKNIGDVLNMEVDEALEIFKNFPKIHRPLKAMQEIGLGYLPIGQRSSNLSGGEAQRIKIVTELSKIKHNFSNNQHNLYILDEPTIGLSSYDVQKLIYVLRQLIQLNNSIIVIEHNIDFILNSDWIIDMGPGGGSKGGSIIFQGLVPDLINSNIQSYTKNAILDFI</sequence>
<dbReference type="InterPro" id="IPR003439">
    <property type="entry name" value="ABC_transporter-like_ATP-bd"/>
</dbReference>
<dbReference type="Gene3D" id="1.20.1580.10">
    <property type="entry name" value="ABC transporter ATPase like domain"/>
    <property type="match status" value="3"/>
</dbReference>
<dbReference type="InterPro" id="IPR027417">
    <property type="entry name" value="P-loop_NTPase"/>
</dbReference>
<keyword evidence="10" id="KW-0862">Zinc</keyword>
<dbReference type="PROSITE" id="PS00211">
    <property type="entry name" value="ABC_TRANSPORTER_1"/>
    <property type="match status" value="1"/>
</dbReference>
<comment type="similarity">
    <text evidence="15">Belongs to the ABC transporter superfamily. UvrA family.</text>
</comment>
<keyword evidence="14" id="KW-0234">DNA repair</keyword>
<evidence type="ECO:0000259" key="18">
    <source>
        <dbReference type="PROSITE" id="PS50893"/>
    </source>
</evidence>
<dbReference type="STRING" id="1208919.CDSE_0851"/>
<dbReference type="GO" id="GO:0006289">
    <property type="term" value="P:nucleotide-excision repair"/>
    <property type="evidence" value="ECO:0007669"/>
    <property type="project" value="InterPro"/>
</dbReference>
<dbReference type="Gene3D" id="3.40.50.300">
    <property type="entry name" value="P-loop containing nucleotide triphosphate hydrolases"/>
    <property type="match status" value="5"/>
</dbReference>
<dbReference type="Gene3D" id="3.30.1490.20">
    <property type="entry name" value="ATP-grasp fold, A domain"/>
    <property type="match status" value="1"/>
</dbReference>
<dbReference type="InterPro" id="IPR017871">
    <property type="entry name" value="ABC_transporter-like_CS"/>
</dbReference>
<evidence type="ECO:0000256" key="10">
    <source>
        <dbReference type="ARBA" id="ARBA00022833"/>
    </source>
</evidence>
<dbReference type="HOGENOM" id="CLU_001370_3_0_4"/>
<dbReference type="InterPro" id="IPR041552">
    <property type="entry name" value="UvrA_DNA-bd"/>
</dbReference>
<keyword evidence="2" id="KW-1003">Cell membrane</keyword>
<keyword evidence="3" id="KW-0963">Cytoplasm</keyword>
<dbReference type="SMART" id="SM00382">
    <property type="entry name" value="AAA"/>
    <property type="match status" value="4"/>
</dbReference>
<keyword evidence="6" id="KW-0547">Nucleotide-binding</keyword>
<dbReference type="GO" id="GO:0004518">
    <property type="term" value="F:nuclease activity"/>
    <property type="evidence" value="ECO:0007669"/>
    <property type="project" value="UniProtKB-KW"/>
</dbReference>
<evidence type="ECO:0000256" key="5">
    <source>
        <dbReference type="ARBA" id="ARBA00022737"/>
    </source>
</evidence>
<comment type="subcellular location">
    <subcellularLocation>
        <location evidence="1">Cytoplasm</location>
    </subcellularLocation>
</comment>
<dbReference type="GO" id="GO:0003677">
    <property type="term" value="F:DNA binding"/>
    <property type="evidence" value="ECO:0007669"/>
    <property type="project" value="UniProtKB-KW"/>
</dbReference>
<keyword evidence="5" id="KW-0677">Repeat</keyword>
<evidence type="ECO:0000256" key="6">
    <source>
        <dbReference type="ARBA" id="ARBA00022741"/>
    </source>
</evidence>
<evidence type="ECO:0000256" key="2">
    <source>
        <dbReference type="ARBA" id="ARBA00022475"/>
    </source>
</evidence>
<feature type="domain" description="ABC transporter" evidence="18">
    <location>
        <begin position="960"/>
        <end position="1452"/>
    </location>
</feature>
<dbReference type="GO" id="GO:0005737">
    <property type="term" value="C:cytoplasm"/>
    <property type="evidence" value="ECO:0007669"/>
    <property type="project" value="UniProtKB-SubCell"/>
</dbReference>
<evidence type="ECO:0000256" key="4">
    <source>
        <dbReference type="ARBA" id="ARBA00022723"/>
    </source>
</evidence>
<dbReference type="InterPro" id="IPR004602">
    <property type="entry name" value="UvrA"/>
</dbReference>
<evidence type="ECO:0000256" key="14">
    <source>
        <dbReference type="ARBA" id="ARBA00023204"/>
    </source>
</evidence>
<keyword evidence="2" id="KW-0472">Membrane</keyword>
<evidence type="ECO:0000256" key="9">
    <source>
        <dbReference type="ARBA" id="ARBA00022771"/>
    </source>
</evidence>
<dbReference type="GO" id="GO:0016887">
    <property type="term" value="F:ATP hydrolysis activity"/>
    <property type="evidence" value="ECO:0007669"/>
    <property type="project" value="InterPro"/>
</dbReference>
<accession>M1LUY4</accession>
<dbReference type="GO" id="GO:0009380">
    <property type="term" value="C:excinuclease repair complex"/>
    <property type="evidence" value="ECO:0007669"/>
    <property type="project" value="InterPro"/>
</dbReference>
<evidence type="ECO:0000256" key="16">
    <source>
        <dbReference type="ARBA" id="ARBA00039316"/>
    </source>
</evidence>
<evidence type="ECO:0000256" key="15">
    <source>
        <dbReference type="ARBA" id="ARBA00038000"/>
    </source>
</evidence>
<keyword evidence="20" id="KW-1185">Reference proteome</keyword>
<reference evidence="19 20" key="1">
    <citation type="journal article" date="2013" name="Genome Biol. Evol.">
        <title>Genome evolution and phylogenomic analysis of candidatus kinetoplastibacterium, the betaproteobacterial endosymbionts of strigomonas and angomonas.</title>
        <authorList>
            <person name="Alves J.M."/>
            <person name="Serrano M.G."/>
            <person name="Maia da Silva F."/>
            <person name="Voegtly L.J."/>
            <person name="Matveyev A.V."/>
            <person name="Teixeira M.M."/>
            <person name="Camargo E.P."/>
            <person name="Buck G.A."/>
        </authorList>
    </citation>
    <scope>NUCLEOTIDE SEQUENCE [LARGE SCALE GENOMIC DNA]</scope>
    <source>
        <strain evidence="19 20">TCC079E</strain>
    </source>
</reference>
<dbReference type="Pfam" id="PF17755">
    <property type="entry name" value="UvrA_DNA-bind"/>
    <property type="match status" value="1"/>
</dbReference>
<keyword evidence="12" id="KW-0267">Excision nuclease</keyword>
<dbReference type="InterPro" id="IPR013815">
    <property type="entry name" value="ATP_grasp_subdomain_1"/>
</dbReference>
<dbReference type="Proteomes" id="UP000011547">
    <property type="component" value="Chromosome"/>
</dbReference>
<feature type="domain" description="ABC transporter" evidence="18">
    <location>
        <begin position="598"/>
        <end position="937"/>
    </location>
</feature>
<dbReference type="SUPFAM" id="SSF52540">
    <property type="entry name" value="P-loop containing nucleoside triphosphate hydrolases"/>
    <property type="match status" value="4"/>
</dbReference>
<evidence type="ECO:0000256" key="12">
    <source>
        <dbReference type="ARBA" id="ARBA00022881"/>
    </source>
</evidence>
<dbReference type="PANTHER" id="PTHR43152:SF3">
    <property type="entry name" value="UVRABC SYSTEM PROTEIN A"/>
    <property type="match status" value="1"/>
</dbReference>
<dbReference type="GO" id="GO:0005524">
    <property type="term" value="F:ATP binding"/>
    <property type="evidence" value="ECO:0007669"/>
    <property type="project" value="UniProtKB-KW"/>
</dbReference>
<dbReference type="PATRIC" id="fig|1208919.3.peg.540"/>
<evidence type="ECO:0000256" key="13">
    <source>
        <dbReference type="ARBA" id="ARBA00023125"/>
    </source>
</evidence>
<name>M1LUY4_9PROT</name>
<dbReference type="GO" id="GO:0008270">
    <property type="term" value="F:zinc ion binding"/>
    <property type="evidence" value="ECO:0007669"/>
    <property type="project" value="UniProtKB-KW"/>
</dbReference>
<keyword evidence="9" id="KW-0863">Zinc-finger</keyword>
<dbReference type="OrthoDB" id="9809851at2"/>
<dbReference type="InterPro" id="IPR003593">
    <property type="entry name" value="AAA+_ATPase"/>
</dbReference>
<evidence type="ECO:0000256" key="11">
    <source>
        <dbReference type="ARBA" id="ARBA00022840"/>
    </source>
</evidence>
<organism evidence="19 20">
    <name type="scientific">Candidatus Kinetoplastidibacterium desouzai TCC079E</name>
    <dbReference type="NCBI Taxonomy" id="1208919"/>
    <lineage>
        <taxon>Bacteria</taxon>
        <taxon>Pseudomonadati</taxon>
        <taxon>Pseudomonadota</taxon>
        <taxon>Betaproteobacteria</taxon>
        <taxon>Candidatus Kinetoplastidibacterium</taxon>
    </lineage>
</organism>
<evidence type="ECO:0000256" key="7">
    <source>
        <dbReference type="ARBA" id="ARBA00022763"/>
    </source>
</evidence>
<keyword evidence="7" id="KW-0227">DNA damage</keyword>
<dbReference type="EMBL" id="CP003803">
    <property type="protein sequence ID" value="AGF47099.1"/>
    <property type="molecule type" value="Genomic_DNA"/>
</dbReference>
<dbReference type="PANTHER" id="PTHR43152">
    <property type="entry name" value="UVRABC SYSTEM PROTEIN A"/>
    <property type="match status" value="1"/>
</dbReference>
<keyword evidence="13" id="KW-0238">DNA-binding</keyword>
<dbReference type="Gene3D" id="1.10.8.280">
    <property type="entry name" value="ABC transporter ATPase domain-like"/>
    <property type="match status" value="1"/>
</dbReference>
<gene>
    <name evidence="19" type="ORF">CDSE_0851</name>
</gene>
<keyword evidence="11" id="KW-0067">ATP-binding</keyword>
<evidence type="ECO:0000256" key="3">
    <source>
        <dbReference type="ARBA" id="ARBA00022490"/>
    </source>
</evidence>
<dbReference type="KEGG" id="kde:CDSE_0851"/>
<evidence type="ECO:0000256" key="8">
    <source>
        <dbReference type="ARBA" id="ARBA00022769"/>
    </source>
</evidence>
<evidence type="ECO:0000256" key="1">
    <source>
        <dbReference type="ARBA" id="ARBA00004496"/>
    </source>
</evidence>
<dbReference type="eggNOG" id="COG0178">
    <property type="taxonomic scope" value="Bacteria"/>
</dbReference>
<proteinExistence type="inferred from homology"/>
<feature type="domain" description="ABC transporter" evidence="18">
    <location>
        <begin position="1470"/>
        <end position="1798"/>
    </location>
</feature>
<protein>
    <recommendedName>
        <fullName evidence="16">UvrABC system protein A</fullName>
    </recommendedName>
    <alternativeName>
        <fullName evidence="17">Excinuclease ABC subunit A</fullName>
    </alternativeName>
</protein>
<evidence type="ECO:0000256" key="17">
    <source>
        <dbReference type="ARBA" id="ARBA00042156"/>
    </source>
</evidence>
<dbReference type="NCBIfam" id="TIGR00630">
    <property type="entry name" value="uvra"/>
    <property type="match status" value="1"/>
</dbReference>
<evidence type="ECO:0000313" key="19">
    <source>
        <dbReference type="EMBL" id="AGF47099.1"/>
    </source>
</evidence>
<keyword evidence="8" id="KW-0228">DNA excision</keyword>
<keyword evidence="4" id="KW-0479">Metal-binding</keyword>
<dbReference type="PROSITE" id="PS50893">
    <property type="entry name" value="ABC_TRANSPORTER_2"/>
    <property type="match status" value="3"/>
</dbReference>